<dbReference type="Proteomes" id="UP000651010">
    <property type="component" value="Unassembled WGS sequence"/>
</dbReference>
<reference evidence="2 3" key="1">
    <citation type="submission" date="2020-09" db="EMBL/GenBank/DDBJ databases">
        <title>Dyella sp. 7MK23 isolated from forest soil.</title>
        <authorList>
            <person name="Fu J."/>
        </authorList>
    </citation>
    <scope>NUCLEOTIDE SEQUENCE [LARGE SCALE GENOMIC DNA]</scope>
    <source>
        <strain evidence="2 3">7MK23</strain>
    </source>
</reference>
<comment type="caution">
    <text evidence="2">The sequence shown here is derived from an EMBL/GenBank/DDBJ whole genome shotgun (WGS) entry which is preliminary data.</text>
</comment>
<evidence type="ECO:0000313" key="3">
    <source>
        <dbReference type="Proteomes" id="UP000651010"/>
    </source>
</evidence>
<dbReference type="EMBL" id="JACZZA010000008">
    <property type="protein sequence ID" value="MBE1161519.1"/>
    <property type="molecule type" value="Genomic_DNA"/>
</dbReference>
<protein>
    <submittedName>
        <fullName evidence="2">Uncharacterized protein</fullName>
    </submittedName>
</protein>
<dbReference type="RefSeq" id="WP_192556363.1">
    <property type="nucleotide sequence ID" value="NZ_JACZZA010000008.1"/>
</dbReference>
<evidence type="ECO:0000313" key="2">
    <source>
        <dbReference type="EMBL" id="MBE1161519.1"/>
    </source>
</evidence>
<gene>
    <name evidence="2" type="ORF">IGX34_14135</name>
</gene>
<evidence type="ECO:0000256" key="1">
    <source>
        <dbReference type="SAM" id="MobiDB-lite"/>
    </source>
</evidence>
<feature type="compositionally biased region" description="Polar residues" evidence="1">
    <location>
        <begin position="1"/>
        <end position="10"/>
    </location>
</feature>
<proteinExistence type="predicted"/>
<sequence length="67" mass="7355">MMVSKNASSSKPKKHGVLPAQNANDPPAGKKPRQQTDEKKSAQTLAQKPNRQSKRHATLPAQNANRR</sequence>
<feature type="region of interest" description="Disordered" evidence="1">
    <location>
        <begin position="1"/>
        <end position="67"/>
    </location>
</feature>
<name>A0ABR9GBT7_9GAMM</name>
<keyword evidence="3" id="KW-1185">Reference proteome</keyword>
<organism evidence="2 3">
    <name type="scientific">Dyella acidiphila</name>
    <dbReference type="NCBI Taxonomy" id="2775866"/>
    <lineage>
        <taxon>Bacteria</taxon>
        <taxon>Pseudomonadati</taxon>
        <taxon>Pseudomonadota</taxon>
        <taxon>Gammaproteobacteria</taxon>
        <taxon>Lysobacterales</taxon>
        <taxon>Rhodanobacteraceae</taxon>
        <taxon>Dyella</taxon>
    </lineage>
</organism>
<accession>A0ABR9GBT7</accession>